<sequence>GPVSGGLAGNCEDDEVSFGQERLWIYHQIEPAARSSYNVPFALQLTGDIDPGLVKAALKVVVSRHDVLRTLVVTAPDGTPSLRSCESEINVKFGDFSKHQEARSEAARFIGDELANAIDPASEILRVHLIRVAPQEWLLFAVIHHIAFDGWSAGLMAREFLTAYDALKRGVPPQLPELPIRYGDYARWQRRALSSSMLDEQLAFWRQKLANAPEPAELPADFPIPSEPTFEGDSVCFELSTGMAESFERFCREEKFTPYMVFLATFQALLGRWTGADDIIVGSPVSGRMHQQMDNVIGFFVNTLPMRADLSNGPSFRTLLDQVRAFALEAYGSQEVPFEKIIEALNLPRTSGRTPLVQATLTLQGEPEPLPDVAGLTAEWHEIQRRPFVKFDLAMHIESTGTSYKARLDFATDLFRRTTAERFATHFQNFLRAAISDPNQSIRRIKFLSEKEHQFIR</sequence>
<proteinExistence type="predicted"/>
<dbReference type="GO" id="GO:0009239">
    <property type="term" value="P:enterobactin biosynthetic process"/>
    <property type="evidence" value="ECO:0007669"/>
    <property type="project" value="TreeGrafter"/>
</dbReference>
<dbReference type="AlphaFoldDB" id="A0A6L6VL10"/>
<dbReference type="GO" id="GO:0031177">
    <property type="term" value="F:phosphopantetheine binding"/>
    <property type="evidence" value="ECO:0007669"/>
    <property type="project" value="TreeGrafter"/>
</dbReference>
<dbReference type="PANTHER" id="PTHR45527:SF1">
    <property type="entry name" value="FATTY ACID SYNTHASE"/>
    <property type="match status" value="1"/>
</dbReference>
<feature type="domain" description="Condensation" evidence="1">
    <location>
        <begin position="16"/>
        <end position="456"/>
    </location>
</feature>
<name>A0A6L6VL10_AGRVI</name>
<dbReference type="Gene3D" id="3.30.559.10">
    <property type="entry name" value="Chloramphenicol acetyltransferase-like domain"/>
    <property type="match status" value="1"/>
</dbReference>
<evidence type="ECO:0000313" key="3">
    <source>
        <dbReference type="Proteomes" id="UP000477951"/>
    </source>
</evidence>
<protein>
    <submittedName>
        <fullName evidence="2">Non-ribosomal peptide synthetase</fullName>
    </submittedName>
</protein>
<accession>A0A6L6VL10</accession>
<dbReference type="PANTHER" id="PTHR45527">
    <property type="entry name" value="NONRIBOSOMAL PEPTIDE SYNTHETASE"/>
    <property type="match status" value="1"/>
</dbReference>
<gene>
    <name evidence="2" type="ORF">GOZ90_27110</name>
</gene>
<organism evidence="2 3">
    <name type="scientific">Agrobacterium vitis</name>
    <name type="common">Rhizobium vitis</name>
    <dbReference type="NCBI Taxonomy" id="373"/>
    <lineage>
        <taxon>Bacteria</taxon>
        <taxon>Pseudomonadati</taxon>
        <taxon>Pseudomonadota</taxon>
        <taxon>Alphaproteobacteria</taxon>
        <taxon>Hyphomicrobiales</taxon>
        <taxon>Rhizobiaceae</taxon>
        <taxon>Rhizobium/Agrobacterium group</taxon>
        <taxon>Agrobacterium</taxon>
    </lineage>
</organism>
<evidence type="ECO:0000259" key="1">
    <source>
        <dbReference type="Pfam" id="PF00668"/>
    </source>
</evidence>
<dbReference type="GO" id="GO:0009366">
    <property type="term" value="C:enterobactin synthetase complex"/>
    <property type="evidence" value="ECO:0007669"/>
    <property type="project" value="TreeGrafter"/>
</dbReference>
<dbReference type="GO" id="GO:0005829">
    <property type="term" value="C:cytosol"/>
    <property type="evidence" value="ECO:0007669"/>
    <property type="project" value="TreeGrafter"/>
</dbReference>
<dbReference type="GO" id="GO:0043041">
    <property type="term" value="P:amino acid activation for nonribosomal peptide biosynthetic process"/>
    <property type="evidence" value="ECO:0007669"/>
    <property type="project" value="TreeGrafter"/>
</dbReference>
<reference evidence="2 3" key="1">
    <citation type="submission" date="2019-12" db="EMBL/GenBank/DDBJ databases">
        <title>Whole-genome sequencing of Allorhizobium vitis.</title>
        <authorList>
            <person name="Gan H.M."/>
            <person name="Szegedi E."/>
            <person name="Burr T."/>
            <person name="Savka M.A."/>
        </authorList>
    </citation>
    <scope>NUCLEOTIDE SEQUENCE [LARGE SCALE GENOMIC DNA]</scope>
    <source>
        <strain evidence="2 3">CG516</strain>
    </source>
</reference>
<comment type="caution">
    <text evidence="2">The sequence shown here is derived from an EMBL/GenBank/DDBJ whole genome shotgun (WGS) entry which is preliminary data.</text>
</comment>
<dbReference type="SUPFAM" id="SSF52777">
    <property type="entry name" value="CoA-dependent acyltransferases"/>
    <property type="match status" value="2"/>
</dbReference>
<feature type="non-terminal residue" evidence="2">
    <location>
        <position position="457"/>
    </location>
</feature>
<dbReference type="InterPro" id="IPR001242">
    <property type="entry name" value="Condensation_dom"/>
</dbReference>
<dbReference type="GO" id="GO:0047527">
    <property type="term" value="F:2,3-dihydroxybenzoate-serine ligase activity"/>
    <property type="evidence" value="ECO:0007669"/>
    <property type="project" value="TreeGrafter"/>
</dbReference>
<dbReference type="Proteomes" id="UP000477951">
    <property type="component" value="Unassembled WGS sequence"/>
</dbReference>
<feature type="non-terminal residue" evidence="2">
    <location>
        <position position="1"/>
    </location>
</feature>
<dbReference type="CDD" id="cd19531">
    <property type="entry name" value="LCL_NRPS-like"/>
    <property type="match status" value="1"/>
</dbReference>
<evidence type="ECO:0000313" key="2">
    <source>
        <dbReference type="EMBL" id="MUZ76286.1"/>
    </source>
</evidence>
<dbReference type="Pfam" id="PF00668">
    <property type="entry name" value="Condensation"/>
    <property type="match status" value="1"/>
</dbReference>
<dbReference type="InterPro" id="IPR023213">
    <property type="entry name" value="CAT-like_dom_sf"/>
</dbReference>
<dbReference type="RefSeq" id="WP_234893746.1">
    <property type="nucleotide sequence ID" value="NZ_WPHR01000075.1"/>
</dbReference>
<dbReference type="Gene3D" id="3.30.559.30">
    <property type="entry name" value="Nonribosomal peptide synthetase, condensation domain"/>
    <property type="match status" value="1"/>
</dbReference>
<dbReference type="EMBL" id="WPHR01000075">
    <property type="protein sequence ID" value="MUZ76286.1"/>
    <property type="molecule type" value="Genomic_DNA"/>
</dbReference>